<evidence type="ECO:0000259" key="2">
    <source>
        <dbReference type="Pfam" id="PF13231"/>
    </source>
</evidence>
<sequence>IGFLLFPLLIYVLGKQTLSRPAAFFAALTILLHPIFLNLSLTGYPDHMYNAVALGLLILFNHSFSESRFLIYAGILAGILFLIKSICRRIR</sequence>
<feature type="domain" description="Glycosyltransferase RgtA/B/C/D-like" evidence="2">
    <location>
        <begin position="4"/>
        <end position="85"/>
    </location>
</feature>
<dbReference type="GO" id="GO:0016757">
    <property type="term" value="F:glycosyltransferase activity"/>
    <property type="evidence" value="ECO:0007669"/>
    <property type="project" value="UniProtKB-KW"/>
</dbReference>
<comment type="caution">
    <text evidence="3">The sequence shown here is derived from an EMBL/GenBank/DDBJ whole genome shotgun (WGS) entry which is preliminary data.</text>
</comment>
<name>A0ABV6Z625_UNCC1</name>
<dbReference type="EC" id="2.4.-.-" evidence="3"/>
<evidence type="ECO:0000256" key="1">
    <source>
        <dbReference type="SAM" id="Phobius"/>
    </source>
</evidence>
<keyword evidence="1" id="KW-0812">Transmembrane</keyword>
<feature type="non-terminal residue" evidence="3">
    <location>
        <position position="1"/>
    </location>
</feature>
<keyword evidence="1" id="KW-0472">Membrane</keyword>
<keyword evidence="4" id="KW-1185">Reference proteome</keyword>
<accession>A0ABV6Z625</accession>
<feature type="transmembrane region" description="Helical" evidence="1">
    <location>
        <begin position="24"/>
        <end position="41"/>
    </location>
</feature>
<dbReference type="Proteomes" id="UP001594351">
    <property type="component" value="Unassembled WGS sequence"/>
</dbReference>
<feature type="transmembrane region" description="Helical" evidence="1">
    <location>
        <begin position="70"/>
        <end position="87"/>
    </location>
</feature>
<evidence type="ECO:0000313" key="3">
    <source>
        <dbReference type="EMBL" id="MFC1853900.1"/>
    </source>
</evidence>
<keyword evidence="3" id="KW-0328">Glycosyltransferase</keyword>
<gene>
    <name evidence="3" type="ORF">ACFL27_27260</name>
</gene>
<protein>
    <submittedName>
        <fullName evidence="3">Glycosyltransferase family 39 protein</fullName>
        <ecNumber evidence="3">2.4.-.-</ecNumber>
    </submittedName>
</protein>
<keyword evidence="1" id="KW-1133">Transmembrane helix</keyword>
<proteinExistence type="predicted"/>
<evidence type="ECO:0000313" key="4">
    <source>
        <dbReference type="Proteomes" id="UP001594351"/>
    </source>
</evidence>
<keyword evidence="3" id="KW-0808">Transferase</keyword>
<reference evidence="3 4" key="1">
    <citation type="submission" date="2024-09" db="EMBL/GenBank/DDBJ databases">
        <title>Laminarin stimulates single cell rates of sulfate reduction while oxygen inhibits transcriptomic activity in coastal marine sediment.</title>
        <authorList>
            <person name="Lindsay M."/>
            <person name="Orcutt B."/>
            <person name="Emerson D."/>
            <person name="Stepanauskas R."/>
            <person name="D'Angelo T."/>
        </authorList>
    </citation>
    <scope>NUCLEOTIDE SEQUENCE [LARGE SCALE GENOMIC DNA]</scope>
    <source>
        <strain evidence="3">SAG AM-311-K15</strain>
    </source>
</reference>
<dbReference type="EMBL" id="JBHPBY010000640">
    <property type="protein sequence ID" value="MFC1853900.1"/>
    <property type="molecule type" value="Genomic_DNA"/>
</dbReference>
<dbReference type="InterPro" id="IPR038731">
    <property type="entry name" value="RgtA/B/C-like"/>
</dbReference>
<dbReference type="Pfam" id="PF13231">
    <property type="entry name" value="PMT_2"/>
    <property type="match status" value="1"/>
</dbReference>
<organism evidence="3 4">
    <name type="scientific">candidate division CSSED10-310 bacterium</name>
    <dbReference type="NCBI Taxonomy" id="2855610"/>
    <lineage>
        <taxon>Bacteria</taxon>
        <taxon>Bacteria division CSSED10-310</taxon>
    </lineage>
</organism>